<reference evidence="5" key="1">
    <citation type="submission" date="2021-01" db="EMBL/GenBank/DDBJ databases">
        <authorList>
            <person name="Corre E."/>
            <person name="Pelletier E."/>
            <person name="Niang G."/>
            <person name="Scheremetjew M."/>
            <person name="Finn R."/>
            <person name="Kale V."/>
            <person name="Holt S."/>
            <person name="Cochrane G."/>
            <person name="Meng A."/>
            <person name="Brown T."/>
            <person name="Cohen L."/>
        </authorList>
    </citation>
    <scope>NUCLEOTIDE SEQUENCE</scope>
    <source>
        <strain evidence="5">CCMP645</strain>
    </source>
</reference>
<keyword evidence="2" id="KW-0328">Glycosyltransferase</keyword>
<comment type="similarity">
    <text evidence="1">Belongs to the glycosyltransferase 34 family.</text>
</comment>
<evidence type="ECO:0000256" key="1">
    <source>
        <dbReference type="ARBA" id="ARBA00005664"/>
    </source>
</evidence>
<gene>
    <name evidence="5" type="ORF">PCAR00345_LOCUS26412</name>
</gene>
<organism evidence="5">
    <name type="scientific">Chrysotila carterae</name>
    <name type="common">Marine alga</name>
    <name type="synonym">Syracosphaera carterae</name>
    <dbReference type="NCBI Taxonomy" id="13221"/>
    <lineage>
        <taxon>Eukaryota</taxon>
        <taxon>Haptista</taxon>
        <taxon>Haptophyta</taxon>
        <taxon>Prymnesiophyceae</taxon>
        <taxon>Isochrysidales</taxon>
        <taxon>Isochrysidaceae</taxon>
        <taxon>Chrysotila</taxon>
    </lineage>
</organism>
<dbReference type="GO" id="GO:0016757">
    <property type="term" value="F:glycosyltransferase activity"/>
    <property type="evidence" value="ECO:0007669"/>
    <property type="project" value="UniProtKB-KW"/>
</dbReference>
<dbReference type="PANTHER" id="PTHR31306:SF3">
    <property type="entry name" value="NUCLEOTIDE-DIPHOSPHO-SUGAR TRANSFERASE DOMAIN-CONTAINING PROTEIN"/>
    <property type="match status" value="1"/>
</dbReference>
<evidence type="ECO:0000256" key="4">
    <source>
        <dbReference type="SAM" id="MobiDB-lite"/>
    </source>
</evidence>
<dbReference type="InterPro" id="IPR008630">
    <property type="entry name" value="Glyco_trans_34"/>
</dbReference>
<dbReference type="PANTHER" id="PTHR31306">
    <property type="entry name" value="ALPHA-1,6-MANNOSYLTRANSFERASE MNN11-RELATED"/>
    <property type="match status" value="1"/>
</dbReference>
<dbReference type="AlphaFoldDB" id="A0A7S4BQR6"/>
<accession>A0A7S4BQR6</accession>
<dbReference type="GO" id="GO:0006487">
    <property type="term" value="P:protein N-linked glycosylation"/>
    <property type="evidence" value="ECO:0007669"/>
    <property type="project" value="TreeGrafter"/>
</dbReference>
<dbReference type="GO" id="GO:0000139">
    <property type="term" value="C:Golgi membrane"/>
    <property type="evidence" value="ECO:0007669"/>
    <property type="project" value="TreeGrafter"/>
</dbReference>
<dbReference type="Gene3D" id="3.90.550.10">
    <property type="entry name" value="Spore Coat Polysaccharide Biosynthesis Protein SpsA, Chain A"/>
    <property type="match status" value="1"/>
</dbReference>
<evidence type="ECO:0000256" key="2">
    <source>
        <dbReference type="ARBA" id="ARBA00022676"/>
    </source>
</evidence>
<proteinExistence type="inferred from homology"/>
<protein>
    <recommendedName>
        <fullName evidence="6">Nucleotide-diphospho-sugar transferase domain-containing protein</fullName>
    </recommendedName>
</protein>
<dbReference type="SUPFAM" id="SSF53448">
    <property type="entry name" value="Nucleotide-diphospho-sugar transferases"/>
    <property type="match status" value="1"/>
</dbReference>
<dbReference type="EMBL" id="HBIZ01041366">
    <property type="protein sequence ID" value="CAE0773800.1"/>
    <property type="molecule type" value="Transcribed_RNA"/>
</dbReference>
<evidence type="ECO:0000256" key="3">
    <source>
        <dbReference type="ARBA" id="ARBA00022679"/>
    </source>
</evidence>
<dbReference type="InterPro" id="IPR029044">
    <property type="entry name" value="Nucleotide-diphossugar_trans"/>
</dbReference>
<name>A0A7S4BQR6_CHRCT</name>
<evidence type="ECO:0008006" key="6">
    <source>
        <dbReference type="Google" id="ProtNLM"/>
    </source>
</evidence>
<evidence type="ECO:0000313" key="5">
    <source>
        <dbReference type="EMBL" id="CAE0773800.1"/>
    </source>
</evidence>
<feature type="compositionally biased region" description="Low complexity" evidence="4">
    <location>
        <begin position="298"/>
        <end position="315"/>
    </location>
</feature>
<keyword evidence="3" id="KW-0808">Transferase</keyword>
<sequence length="625" mass="68859">MLLPWIYLPLAIAQKVALVMMDTRVPALSWVLQSKETLKHNLTATMMTYFLNLKYACLNGYQLIFYRLITEGCVHPRWGWRHPSYCKLCAIAEALAAGYEWVVYLDSDAFVRNATLPLPQLLLSYEATVEAQTRELQGIFFGWDYPYTLGPNAGFTALRNSAQTRSMLSFWWNVYAGRFSTDHSYEQHTLHWKLIHMHTFRRALQTLALRSMDPTYPHAVVHLDHNAGTRNRLWTMCLATVELLAPRGYPSLRDSLPMLRKKPKTLPYKLREQVLLAVVGAAADDMARLLNGSATPHNAPSAASNADTSSSASTVSSASNASTASASTSAPPLRCAPQLVEFDASAAAARHLQLAPLSAASLLGLPLSLSNCTAAPAMLPWQEWALVSTPDARPRRERNERRRAKGQEHRLSLRRFPQLCATLGETRSPRNPYASLAQLSWCDATPGSAAAARVALHYRDGSGELRTIKPLSELRSALPELATGCGFWPNCSGTQALRPKLCWAQISERLDACGITEPQMMNLMERQGRVAAIIGPAGPMAAAATGRNGDEHLCLGTWRGKLEEGNAAVFVRCPEAQPKHAKKRRWNGKETTQWAVDPSAGSSMHVRLVSKAAPHLCLSVPPIPV</sequence>
<feature type="region of interest" description="Disordered" evidence="4">
    <location>
        <begin position="296"/>
        <end position="315"/>
    </location>
</feature>